<comment type="caution">
    <text evidence="4">The sequence shown here is derived from an EMBL/GenBank/DDBJ whole genome shotgun (WGS) entry which is preliminary data.</text>
</comment>
<evidence type="ECO:0000256" key="3">
    <source>
        <dbReference type="SAM" id="Phobius"/>
    </source>
</evidence>
<dbReference type="Pfam" id="PF10186">
    <property type="entry name" value="ATG14"/>
    <property type="match status" value="1"/>
</dbReference>
<dbReference type="PANTHER" id="PTHR15157:SF5">
    <property type="entry name" value="UV RADIATION RESISTANCE-ASSOCIATED GENE PROTEIN"/>
    <property type="match status" value="1"/>
</dbReference>
<dbReference type="GO" id="GO:0000149">
    <property type="term" value="F:SNARE binding"/>
    <property type="evidence" value="ECO:0007669"/>
    <property type="project" value="TreeGrafter"/>
</dbReference>
<keyword evidence="1 2" id="KW-0175">Coiled coil</keyword>
<dbReference type="GO" id="GO:0032991">
    <property type="term" value="C:protein-containing complex"/>
    <property type="evidence" value="ECO:0007669"/>
    <property type="project" value="UniProtKB-ARBA"/>
</dbReference>
<dbReference type="Proteomes" id="UP001415857">
    <property type="component" value="Unassembled WGS sequence"/>
</dbReference>
<evidence type="ECO:0000313" key="4">
    <source>
        <dbReference type="EMBL" id="KAK9269873.1"/>
    </source>
</evidence>
<dbReference type="GO" id="GO:0005768">
    <property type="term" value="C:endosome"/>
    <property type="evidence" value="ECO:0007669"/>
    <property type="project" value="TreeGrafter"/>
</dbReference>
<dbReference type="AlphaFoldDB" id="A0AAP0NBV3"/>
<accession>A0AAP0NBV3</accession>
<protein>
    <recommendedName>
        <fullName evidence="6">UV radiation resistance protein/autophagy-related protein 14</fullName>
    </recommendedName>
</protein>
<feature type="coiled-coil region" evidence="2">
    <location>
        <begin position="71"/>
        <end position="102"/>
    </location>
</feature>
<reference evidence="4 5" key="1">
    <citation type="journal article" date="2024" name="Plant J.">
        <title>Genome sequences and population genomics reveal climatic adaptation and genomic divergence between two closely related sweetgum species.</title>
        <authorList>
            <person name="Xu W.Q."/>
            <person name="Ren C.Q."/>
            <person name="Zhang X.Y."/>
            <person name="Comes H.P."/>
            <person name="Liu X.H."/>
            <person name="Li Y.G."/>
            <person name="Kettle C.J."/>
            <person name="Jalonen R."/>
            <person name="Gaisberger H."/>
            <person name="Ma Y.Z."/>
            <person name="Qiu Y.X."/>
        </authorList>
    </citation>
    <scope>NUCLEOTIDE SEQUENCE [LARGE SCALE GENOMIC DNA]</scope>
    <source>
        <strain evidence="4">Hangzhou</strain>
    </source>
</reference>
<sequence>MKSNTMTRKTSSCAICENSNLASICAGCVNYRLNEYNTSLKSLKSRRDSLYLRLSEVLVAKGKADDQLSWRVLQNEKLARLREKLRRNKEQLLQGKAKIEKMSYDLKLKYGLLESAQCTLEGNRVEQLEKFYPNLICTQNLGHMAITSERLHKQSVVIKQICKLFPQRRVNTDGERKDGSSGEYDQICNARLPRGLDPHSVPLIELAASLGYMVQLLNLVVQNLAAPALHNSGFAGSCSRIWQRDSYWDTRPSSRSNEYPLFIPRQNYCSTSGENSWSDRSSSNFGVASMESERKPRLDSSGSSSFNYSSASPHSVETHMDLQKGISLLKKSVACVTAYCYNSLCLDVPSEASTFEAFAKLLATLSSSKEVRSAFSLKMASSRYIFSLFPHLIFNLFIIILLCANHEEHSASFSNFWSTSEVLNGYFLTK</sequence>
<keyword evidence="3" id="KW-0812">Transmembrane</keyword>
<evidence type="ECO:0000313" key="5">
    <source>
        <dbReference type="Proteomes" id="UP001415857"/>
    </source>
</evidence>
<evidence type="ECO:0008006" key="6">
    <source>
        <dbReference type="Google" id="ProtNLM"/>
    </source>
</evidence>
<dbReference type="GO" id="GO:0000323">
    <property type="term" value="C:lytic vacuole"/>
    <property type="evidence" value="ECO:0007669"/>
    <property type="project" value="TreeGrafter"/>
</dbReference>
<feature type="transmembrane region" description="Helical" evidence="3">
    <location>
        <begin position="384"/>
        <end position="404"/>
    </location>
</feature>
<proteinExistence type="predicted"/>
<dbReference type="GO" id="GO:0035493">
    <property type="term" value="P:SNARE complex assembly"/>
    <property type="evidence" value="ECO:0007669"/>
    <property type="project" value="TreeGrafter"/>
</dbReference>
<evidence type="ECO:0000256" key="1">
    <source>
        <dbReference type="ARBA" id="ARBA00023054"/>
    </source>
</evidence>
<keyword evidence="3" id="KW-0472">Membrane</keyword>
<gene>
    <name evidence="4" type="ORF">L1049_025446</name>
</gene>
<evidence type="ECO:0000256" key="2">
    <source>
        <dbReference type="SAM" id="Coils"/>
    </source>
</evidence>
<dbReference type="PANTHER" id="PTHR15157">
    <property type="entry name" value="UV RADIATION RESISTANCE-ASSOCIATED GENE PROTEIN"/>
    <property type="match status" value="1"/>
</dbReference>
<organism evidence="4 5">
    <name type="scientific">Liquidambar formosana</name>
    <name type="common">Formosan gum</name>
    <dbReference type="NCBI Taxonomy" id="63359"/>
    <lineage>
        <taxon>Eukaryota</taxon>
        <taxon>Viridiplantae</taxon>
        <taxon>Streptophyta</taxon>
        <taxon>Embryophyta</taxon>
        <taxon>Tracheophyta</taxon>
        <taxon>Spermatophyta</taxon>
        <taxon>Magnoliopsida</taxon>
        <taxon>eudicotyledons</taxon>
        <taxon>Gunneridae</taxon>
        <taxon>Pentapetalae</taxon>
        <taxon>Saxifragales</taxon>
        <taxon>Altingiaceae</taxon>
        <taxon>Liquidambar</taxon>
    </lineage>
</organism>
<name>A0AAP0NBV3_LIQFO</name>
<dbReference type="EMBL" id="JBBPBK010000014">
    <property type="protein sequence ID" value="KAK9269873.1"/>
    <property type="molecule type" value="Genomic_DNA"/>
</dbReference>
<dbReference type="InterPro" id="IPR018791">
    <property type="entry name" value="UV_resistance/autophagy_Atg14"/>
</dbReference>
<keyword evidence="5" id="KW-1185">Reference proteome</keyword>
<keyword evidence="3" id="KW-1133">Transmembrane helix</keyword>